<evidence type="ECO:0000256" key="6">
    <source>
        <dbReference type="ARBA" id="ARBA00023097"/>
    </source>
</evidence>
<dbReference type="Pfam" id="PF07992">
    <property type="entry name" value="Pyr_redox_2"/>
    <property type="match status" value="1"/>
</dbReference>
<dbReference type="PANTHER" id="PTHR43429:SF1">
    <property type="entry name" value="NAD(P)H SULFUR OXIDOREDUCTASE (COA-DEPENDENT)"/>
    <property type="match status" value="1"/>
</dbReference>
<evidence type="ECO:0000256" key="1">
    <source>
        <dbReference type="ARBA" id="ARBA00001974"/>
    </source>
</evidence>
<accession>A0A2A3TY94</accession>
<evidence type="ECO:0000259" key="8">
    <source>
        <dbReference type="Pfam" id="PF02852"/>
    </source>
</evidence>
<keyword evidence="7" id="KW-0676">Redox-active center</keyword>
<evidence type="ECO:0000313" key="11">
    <source>
        <dbReference type="Proteomes" id="UP000217918"/>
    </source>
</evidence>
<feature type="domain" description="FAD/NAD(P)-binding" evidence="9">
    <location>
        <begin position="42"/>
        <end position="277"/>
    </location>
</feature>
<dbReference type="PANTHER" id="PTHR43429">
    <property type="entry name" value="PYRIDINE NUCLEOTIDE-DISULFIDE OXIDOREDUCTASE DOMAIN-CONTAINING"/>
    <property type="match status" value="1"/>
</dbReference>
<comment type="similarity">
    <text evidence="2">Belongs to the class-III pyridine nucleotide-disulfide oxidoreductase family.</text>
</comment>
<reference evidence="10 11" key="1">
    <citation type="submission" date="2017-09" db="EMBL/GenBank/DDBJ databases">
        <title>Genome sequence of Lactobacillus brevis D7.</title>
        <authorList>
            <person name="Kwon M.-S."/>
            <person name="Lim S.K."/>
            <person name="Choi H.-J."/>
        </authorList>
    </citation>
    <scope>NUCLEOTIDE SEQUENCE [LARGE SCALE GENOMIC DNA]</scope>
    <source>
        <strain evidence="10 11">D7</strain>
    </source>
</reference>
<evidence type="ECO:0000256" key="5">
    <source>
        <dbReference type="ARBA" id="ARBA00023002"/>
    </source>
</evidence>
<dbReference type="EMBL" id="NVYO01000001">
    <property type="protein sequence ID" value="PBQ23616.1"/>
    <property type="molecule type" value="Genomic_DNA"/>
</dbReference>
<proteinExistence type="inferred from homology"/>
<organism evidence="10 11">
    <name type="scientific">Levilactobacillus brevis</name>
    <name type="common">Lactobacillus brevis</name>
    <dbReference type="NCBI Taxonomy" id="1580"/>
    <lineage>
        <taxon>Bacteria</taxon>
        <taxon>Bacillati</taxon>
        <taxon>Bacillota</taxon>
        <taxon>Bacilli</taxon>
        <taxon>Lactobacillales</taxon>
        <taxon>Lactobacillaceae</taxon>
        <taxon>Levilactobacillus</taxon>
    </lineage>
</organism>
<evidence type="ECO:0008006" key="12">
    <source>
        <dbReference type="Google" id="ProtNLM"/>
    </source>
</evidence>
<evidence type="ECO:0000256" key="7">
    <source>
        <dbReference type="ARBA" id="ARBA00023284"/>
    </source>
</evidence>
<keyword evidence="4" id="KW-0274">FAD</keyword>
<keyword evidence="6" id="KW-0558">Oxidation</keyword>
<evidence type="ECO:0000256" key="4">
    <source>
        <dbReference type="ARBA" id="ARBA00022827"/>
    </source>
</evidence>
<dbReference type="Gene3D" id="3.50.50.60">
    <property type="entry name" value="FAD/NAD(P)-binding domain"/>
    <property type="match status" value="2"/>
</dbReference>
<comment type="caution">
    <text evidence="10">The sequence shown here is derived from an EMBL/GenBank/DDBJ whole genome shotgun (WGS) entry which is preliminary data.</text>
</comment>
<dbReference type="SUPFAM" id="SSF51905">
    <property type="entry name" value="FAD/NAD(P)-binding domain"/>
    <property type="match status" value="2"/>
</dbReference>
<dbReference type="InterPro" id="IPR050260">
    <property type="entry name" value="FAD-bd_OxRdtase"/>
</dbReference>
<dbReference type="GO" id="GO:0016491">
    <property type="term" value="F:oxidoreductase activity"/>
    <property type="evidence" value="ECO:0007669"/>
    <property type="project" value="UniProtKB-KW"/>
</dbReference>
<keyword evidence="3" id="KW-0285">Flavoprotein</keyword>
<dbReference type="PRINTS" id="PR00368">
    <property type="entry name" value="FADPNR"/>
</dbReference>
<evidence type="ECO:0000313" key="10">
    <source>
        <dbReference type="EMBL" id="PBQ23616.1"/>
    </source>
</evidence>
<dbReference type="InterPro" id="IPR004099">
    <property type="entry name" value="Pyr_nucl-diS_OxRdtase_dimer"/>
</dbReference>
<dbReference type="AlphaFoldDB" id="A0A2A3TY94"/>
<keyword evidence="5" id="KW-0560">Oxidoreductase</keyword>
<feature type="domain" description="Pyridine nucleotide-disulphide oxidoreductase dimerisation" evidence="8">
    <location>
        <begin position="304"/>
        <end position="397"/>
    </location>
</feature>
<name>A0A2A3TY94_LEVBR</name>
<dbReference type="SUPFAM" id="SSF55424">
    <property type="entry name" value="FAD/NAD-linked reductases, dimerisation (C-terminal) domain"/>
    <property type="match status" value="1"/>
</dbReference>
<gene>
    <name evidence="10" type="ORF">CNR29_06160</name>
</gene>
<dbReference type="Proteomes" id="UP000217918">
    <property type="component" value="Unassembled WGS sequence"/>
</dbReference>
<sequence length="420" mass="44524">MKLLVVGSSHGGRAAITAALAQDATIEIDLIEAGPVTTVYPTQVKVHANTRAIQLLATQHQLLISHAGQKQRLSYDKLILAPGAQATIPAVLSTTSQNVLPMRTRAQINHLKAAATDATIHHVIVIGGGYIGVGAADLFSQHGKQVTLIEHGPQLLGSYLDNDFSMPIQQALQQQGVTVHVNELVTGLTGAPDVTGVTTNQTTLSVDLVVVATGTTPNTDWLKGTLDCLPNGLIKTDAYLQTSATDVFAVGDAIAVTYLPQHQSRSIALASNAQRQGELAALNLQTPVLPYTGVFGTSQWQAGHLQFGVTGLTDTAAQRANISHTSVTLTQDQRQSPNPAIPTKHVQLRLTYDPQSKQLLGAQVLADGNIDELINLLALALQAQQTLADLAVADFYMSPGKNDLPHLINAAAMTAYRQEK</sequence>
<evidence type="ECO:0000256" key="2">
    <source>
        <dbReference type="ARBA" id="ARBA00009130"/>
    </source>
</evidence>
<dbReference type="InterPro" id="IPR023753">
    <property type="entry name" value="FAD/NAD-binding_dom"/>
</dbReference>
<dbReference type="Gene3D" id="3.30.390.30">
    <property type="match status" value="1"/>
</dbReference>
<comment type="cofactor">
    <cofactor evidence="1">
        <name>FAD</name>
        <dbReference type="ChEBI" id="CHEBI:57692"/>
    </cofactor>
</comment>
<dbReference type="InterPro" id="IPR036188">
    <property type="entry name" value="FAD/NAD-bd_sf"/>
</dbReference>
<dbReference type="RefSeq" id="WP_096109954.1">
    <property type="nucleotide sequence ID" value="NZ_NVYO01000001.1"/>
</dbReference>
<protein>
    <recommendedName>
        <fullName evidence="12">NADH peroxidase</fullName>
    </recommendedName>
</protein>
<dbReference type="InterPro" id="IPR016156">
    <property type="entry name" value="FAD/NAD-linked_Rdtase_dimer_sf"/>
</dbReference>
<evidence type="ECO:0000259" key="9">
    <source>
        <dbReference type="Pfam" id="PF07992"/>
    </source>
</evidence>
<evidence type="ECO:0000256" key="3">
    <source>
        <dbReference type="ARBA" id="ARBA00022630"/>
    </source>
</evidence>
<dbReference type="Pfam" id="PF02852">
    <property type="entry name" value="Pyr_redox_dim"/>
    <property type="match status" value="1"/>
</dbReference>